<evidence type="ECO:0000313" key="1">
    <source>
        <dbReference type="EMBL" id="EHQ27546.1"/>
    </source>
</evidence>
<name>H1YID3_9SPHI</name>
<protein>
    <submittedName>
        <fullName evidence="1">Uncharacterized protein</fullName>
    </submittedName>
</protein>
<dbReference type="Proteomes" id="UP000002774">
    <property type="component" value="Chromosome"/>
</dbReference>
<organism evidence="1 2">
    <name type="scientific">Mucilaginibacter paludis DSM 18603</name>
    <dbReference type="NCBI Taxonomy" id="714943"/>
    <lineage>
        <taxon>Bacteria</taxon>
        <taxon>Pseudomonadati</taxon>
        <taxon>Bacteroidota</taxon>
        <taxon>Sphingobacteriia</taxon>
        <taxon>Sphingobacteriales</taxon>
        <taxon>Sphingobacteriaceae</taxon>
        <taxon>Mucilaginibacter</taxon>
    </lineage>
</organism>
<dbReference type="STRING" id="714943.Mucpa_3447"/>
<dbReference type="AlphaFoldDB" id="H1YID3"/>
<proteinExistence type="predicted"/>
<keyword evidence="2" id="KW-1185">Reference proteome</keyword>
<accession>H1YID3</accession>
<evidence type="ECO:0000313" key="2">
    <source>
        <dbReference type="Proteomes" id="UP000002774"/>
    </source>
</evidence>
<sequence>MCYASPSIDYPFPASSIKKQADKGIITFFENPYIGGKFARKTSKELIVYPYYLVC</sequence>
<dbReference type="HOGENOM" id="CLU_3027375_0_0_10"/>
<dbReference type="EMBL" id="CM001403">
    <property type="protein sequence ID" value="EHQ27546.1"/>
    <property type="molecule type" value="Genomic_DNA"/>
</dbReference>
<gene>
    <name evidence="1" type="ORF">Mucpa_3447</name>
</gene>
<reference evidence="1" key="1">
    <citation type="submission" date="2011-09" db="EMBL/GenBank/DDBJ databases">
        <title>The permanent draft genome of Mucilaginibacter paludis DSM 18603.</title>
        <authorList>
            <consortium name="US DOE Joint Genome Institute (JGI-PGF)"/>
            <person name="Lucas S."/>
            <person name="Han J."/>
            <person name="Lapidus A."/>
            <person name="Bruce D."/>
            <person name="Goodwin L."/>
            <person name="Pitluck S."/>
            <person name="Peters L."/>
            <person name="Kyrpides N."/>
            <person name="Mavromatis K."/>
            <person name="Ivanova N."/>
            <person name="Mikhailova N."/>
            <person name="Held B."/>
            <person name="Detter J.C."/>
            <person name="Tapia R."/>
            <person name="Han C."/>
            <person name="Land M."/>
            <person name="Hauser L."/>
            <person name="Markowitz V."/>
            <person name="Cheng J.-F."/>
            <person name="Hugenholtz P."/>
            <person name="Woyke T."/>
            <person name="Wu D."/>
            <person name="Tindall B."/>
            <person name="Brambilla E."/>
            <person name="Klenk H.-P."/>
            <person name="Eisen J.A."/>
        </authorList>
    </citation>
    <scope>NUCLEOTIDE SEQUENCE [LARGE SCALE GENOMIC DNA]</scope>
    <source>
        <strain evidence="1">DSM 18603</strain>
    </source>
</reference>